<evidence type="ECO:0000313" key="1">
    <source>
        <dbReference type="EMBL" id="AAF39306.1"/>
    </source>
</evidence>
<reference evidence="1 2" key="1">
    <citation type="journal article" date="2000" name="Nucleic Acids Res.">
        <title>Genome sequences of Chlamydia trachomatis MoPn and Chlamydia pneumoniae AR39.</title>
        <authorList>
            <person name="Read T.D."/>
            <person name="Brunham R.C."/>
            <person name="Shen C."/>
            <person name="Gill S.R."/>
            <person name="Heidelberg J.F."/>
            <person name="White O."/>
            <person name="Hickey E.K."/>
            <person name="Peterson J.D."/>
            <person name="Utterback T.R."/>
            <person name="Berry K.J."/>
            <person name="Bass S."/>
            <person name="Linher K.D."/>
            <person name="Weidman J.F."/>
            <person name="Khouri H.M."/>
            <person name="Craven B."/>
            <person name="Bowman C."/>
            <person name="Dodson R.J."/>
            <person name="Gwinn M.L."/>
            <person name="Nelson W.C."/>
            <person name="DeBoy R.T."/>
            <person name="Kolonay J.F."/>
            <person name="McClarty G."/>
            <person name="Salzberg S.L."/>
            <person name="Eisen J.A."/>
            <person name="Fraser C.M."/>
        </authorList>
    </citation>
    <scope>NUCLEOTIDE SEQUENCE [LARGE SCALE GENOMIC DNA]</scope>
    <source>
        <strain evidence="2">MoPn / Nigg</strain>
    </source>
</reference>
<dbReference type="HOGENOM" id="CLU_1198043_0_0_0"/>
<sequence length="242" mass="27733">MVFIVIMLSKFYKLSLSAVLLINMFSPVEVFSAEGTTGFIGRMKSWISGEKTSLPTTEDLQTSAITKVSDLLSWKRYDYTQEGGFSVQFPEFPEHSGQIVEIPQSDLAIRYDTYVAETPNDSTVYVVSVWEYPEKVDISKPELNLQEGFSGMLYALPESQVLYLKATEVQGHKALEFWVACEDVYFRGMLVSVNHTLYQVFMVYKGRSPEVLDKEYNIFIQSFKVTKVRNSKKMDIRKRVSL</sequence>
<organism evidence="1 2">
    <name type="scientific">Chlamydia muridarum (strain MoPn / Nigg)</name>
    <dbReference type="NCBI Taxonomy" id="243161"/>
    <lineage>
        <taxon>Bacteria</taxon>
        <taxon>Pseudomonadati</taxon>
        <taxon>Chlamydiota</taxon>
        <taxon>Chlamydiia</taxon>
        <taxon>Chlamydiales</taxon>
        <taxon>Chlamydiaceae</taxon>
        <taxon>Chlamydia/Chlamydophila group</taxon>
        <taxon>Chlamydia</taxon>
    </lineage>
</organism>
<dbReference type="PIR" id="B81700">
    <property type="entry name" value="B81700"/>
</dbReference>
<name>Q9PKL2_CHLMU</name>
<proteinExistence type="predicted"/>
<dbReference type="KEGG" id="cmu:TC_0453"/>
<gene>
    <name evidence="1" type="ordered locus">TC_0453</name>
</gene>
<dbReference type="eggNOG" id="ENOG5033AMR">
    <property type="taxonomic scope" value="Bacteria"/>
</dbReference>
<evidence type="ECO:0000313" key="2">
    <source>
        <dbReference type="Proteomes" id="UP000000800"/>
    </source>
</evidence>
<dbReference type="Proteomes" id="UP000000800">
    <property type="component" value="Chromosome"/>
</dbReference>
<protein>
    <submittedName>
        <fullName evidence="1">Uncharacterized protein</fullName>
    </submittedName>
</protein>
<dbReference type="AlphaFoldDB" id="Q9PKL2"/>
<dbReference type="EMBL" id="AE002160">
    <property type="protein sequence ID" value="AAF39306.1"/>
    <property type="molecule type" value="Genomic_DNA"/>
</dbReference>
<accession>Q9PKL2</accession>
<keyword evidence="2" id="KW-1185">Reference proteome</keyword>